<dbReference type="InterPro" id="IPR005467">
    <property type="entry name" value="His_kinase_dom"/>
</dbReference>
<organism evidence="13 14">
    <name type="scientific">Desulfotomaculum copahuensis</name>
    <dbReference type="NCBI Taxonomy" id="1838280"/>
    <lineage>
        <taxon>Bacteria</taxon>
        <taxon>Bacillati</taxon>
        <taxon>Bacillota</taxon>
        <taxon>Clostridia</taxon>
        <taxon>Eubacteriales</taxon>
        <taxon>Desulfotomaculaceae</taxon>
        <taxon>Desulfotomaculum</taxon>
    </lineage>
</organism>
<dbReference type="InterPro" id="IPR003594">
    <property type="entry name" value="HATPase_dom"/>
</dbReference>
<feature type="domain" description="Histidine kinase" evidence="11">
    <location>
        <begin position="397"/>
        <end position="602"/>
    </location>
</feature>
<keyword evidence="4" id="KW-0597">Phosphoprotein</keyword>
<dbReference type="Gene3D" id="3.30.565.10">
    <property type="entry name" value="Histidine kinase-like ATPase, C-terminal domain"/>
    <property type="match status" value="1"/>
</dbReference>
<dbReference type="STRING" id="1838280.A6M21_12600"/>
<dbReference type="OrthoDB" id="9764522at2"/>
<dbReference type="EMBL" id="LYVF01000172">
    <property type="protein sequence ID" value="OAT80824.1"/>
    <property type="molecule type" value="Genomic_DNA"/>
</dbReference>
<dbReference type="InterPro" id="IPR036890">
    <property type="entry name" value="HATPase_C_sf"/>
</dbReference>
<keyword evidence="6" id="KW-0547">Nucleotide-binding</keyword>
<accession>A0A1B7LD72</accession>
<dbReference type="GO" id="GO:0000155">
    <property type="term" value="F:phosphorelay sensor kinase activity"/>
    <property type="evidence" value="ECO:0007669"/>
    <property type="project" value="InterPro"/>
</dbReference>
<dbReference type="InterPro" id="IPR013767">
    <property type="entry name" value="PAS_fold"/>
</dbReference>
<keyword evidence="10" id="KW-1133">Transmembrane helix</keyword>
<dbReference type="SUPFAM" id="SSF55785">
    <property type="entry name" value="PYP-like sensor domain (PAS domain)"/>
    <property type="match status" value="1"/>
</dbReference>
<dbReference type="RefSeq" id="WP_066669374.1">
    <property type="nucleotide sequence ID" value="NZ_LYVF01000172.1"/>
</dbReference>
<keyword evidence="8" id="KW-0067">ATP-binding</keyword>
<dbReference type="CDD" id="cd06225">
    <property type="entry name" value="HAMP"/>
    <property type="match status" value="1"/>
</dbReference>
<dbReference type="Pfam" id="PF00512">
    <property type="entry name" value="HisKA"/>
    <property type="match status" value="1"/>
</dbReference>
<evidence type="ECO:0000256" key="5">
    <source>
        <dbReference type="ARBA" id="ARBA00022679"/>
    </source>
</evidence>
<evidence type="ECO:0000313" key="13">
    <source>
        <dbReference type="EMBL" id="OAT80824.1"/>
    </source>
</evidence>
<dbReference type="InterPro" id="IPR000014">
    <property type="entry name" value="PAS"/>
</dbReference>
<name>A0A1B7LD72_9FIRM</name>
<dbReference type="PANTHER" id="PTHR43065">
    <property type="entry name" value="SENSOR HISTIDINE KINASE"/>
    <property type="match status" value="1"/>
</dbReference>
<proteinExistence type="predicted"/>
<protein>
    <recommendedName>
        <fullName evidence="3">histidine kinase</fullName>
        <ecNumber evidence="3">2.7.13.3</ecNumber>
    </recommendedName>
</protein>
<evidence type="ECO:0000256" key="10">
    <source>
        <dbReference type="SAM" id="Phobius"/>
    </source>
</evidence>
<comment type="catalytic activity">
    <reaction evidence="1">
        <text>ATP + protein L-histidine = ADP + protein N-phospho-L-histidine.</text>
        <dbReference type="EC" id="2.7.13.3"/>
    </reaction>
</comment>
<feature type="domain" description="HAMP" evidence="12">
    <location>
        <begin position="213"/>
        <end position="263"/>
    </location>
</feature>
<evidence type="ECO:0000256" key="4">
    <source>
        <dbReference type="ARBA" id="ARBA00022553"/>
    </source>
</evidence>
<keyword evidence="9" id="KW-0902">Two-component regulatory system</keyword>
<dbReference type="SMART" id="SM00387">
    <property type="entry name" value="HATPase_c"/>
    <property type="match status" value="1"/>
</dbReference>
<dbReference type="CDD" id="cd00082">
    <property type="entry name" value="HisKA"/>
    <property type="match status" value="1"/>
</dbReference>
<evidence type="ECO:0000313" key="14">
    <source>
        <dbReference type="Proteomes" id="UP000078532"/>
    </source>
</evidence>
<dbReference type="PRINTS" id="PR00344">
    <property type="entry name" value="BCTRLSENSOR"/>
</dbReference>
<comment type="subcellular location">
    <subcellularLocation>
        <location evidence="2">Membrane</location>
    </subcellularLocation>
</comment>
<dbReference type="PROSITE" id="PS50109">
    <property type="entry name" value="HIS_KIN"/>
    <property type="match status" value="1"/>
</dbReference>
<dbReference type="SUPFAM" id="SSF55874">
    <property type="entry name" value="ATPase domain of HSP90 chaperone/DNA topoisomerase II/histidine kinase"/>
    <property type="match status" value="1"/>
</dbReference>
<dbReference type="Gene3D" id="1.10.287.130">
    <property type="match status" value="1"/>
</dbReference>
<evidence type="ECO:0000256" key="6">
    <source>
        <dbReference type="ARBA" id="ARBA00022741"/>
    </source>
</evidence>
<comment type="caution">
    <text evidence="13">The sequence shown here is derived from an EMBL/GenBank/DDBJ whole genome shotgun (WGS) entry which is preliminary data.</text>
</comment>
<gene>
    <name evidence="13" type="ORF">A6M21_12600</name>
</gene>
<dbReference type="InterPro" id="IPR003661">
    <property type="entry name" value="HisK_dim/P_dom"/>
</dbReference>
<evidence type="ECO:0000256" key="9">
    <source>
        <dbReference type="ARBA" id="ARBA00023012"/>
    </source>
</evidence>
<dbReference type="SMART" id="SM00304">
    <property type="entry name" value="HAMP"/>
    <property type="match status" value="1"/>
</dbReference>
<evidence type="ECO:0000256" key="1">
    <source>
        <dbReference type="ARBA" id="ARBA00000085"/>
    </source>
</evidence>
<evidence type="ECO:0000256" key="2">
    <source>
        <dbReference type="ARBA" id="ARBA00004370"/>
    </source>
</evidence>
<dbReference type="Pfam" id="PF02518">
    <property type="entry name" value="HATPase_c"/>
    <property type="match status" value="1"/>
</dbReference>
<dbReference type="NCBIfam" id="NF008468">
    <property type="entry name" value="PRK11360.1"/>
    <property type="match status" value="1"/>
</dbReference>
<keyword evidence="7" id="KW-0418">Kinase</keyword>
<dbReference type="PROSITE" id="PS50885">
    <property type="entry name" value="HAMP"/>
    <property type="match status" value="1"/>
</dbReference>
<dbReference type="InterPro" id="IPR004358">
    <property type="entry name" value="Sig_transdc_His_kin-like_C"/>
</dbReference>
<dbReference type="SUPFAM" id="SSF47384">
    <property type="entry name" value="Homodimeric domain of signal transducing histidine kinase"/>
    <property type="match status" value="1"/>
</dbReference>
<dbReference type="PANTHER" id="PTHR43065:SF10">
    <property type="entry name" value="PEROXIDE STRESS-ACTIVATED HISTIDINE KINASE MAK3"/>
    <property type="match status" value="1"/>
</dbReference>
<reference evidence="13 14" key="1">
    <citation type="submission" date="2016-04" db="EMBL/GenBank/DDBJ databases">
        <authorList>
            <person name="Evans L.H."/>
            <person name="Alamgir A."/>
            <person name="Owens N."/>
            <person name="Weber N.D."/>
            <person name="Virtaneva K."/>
            <person name="Barbian K."/>
            <person name="Babar A."/>
            <person name="Rosenke K."/>
        </authorList>
    </citation>
    <scope>NUCLEOTIDE SEQUENCE [LARGE SCALE GENOMIC DNA]</scope>
    <source>
        <strain evidence="13 14">LMa1</strain>
    </source>
</reference>
<evidence type="ECO:0000259" key="12">
    <source>
        <dbReference type="PROSITE" id="PS50885"/>
    </source>
</evidence>
<dbReference type="Gene3D" id="6.10.340.10">
    <property type="match status" value="1"/>
</dbReference>
<dbReference type="EC" id="2.7.13.3" evidence="3"/>
<dbReference type="Proteomes" id="UP000078532">
    <property type="component" value="Unassembled WGS sequence"/>
</dbReference>
<keyword evidence="10" id="KW-0472">Membrane</keyword>
<dbReference type="Pfam" id="PF00989">
    <property type="entry name" value="PAS"/>
    <property type="match status" value="1"/>
</dbReference>
<dbReference type="Gene3D" id="3.30.450.20">
    <property type="entry name" value="PAS domain"/>
    <property type="match status" value="1"/>
</dbReference>
<keyword evidence="5" id="KW-0808">Transferase</keyword>
<dbReference type="InterPro" id="IPR036097">
    <property type="entry name" value="HisK_dim/P_sf"/>
</dbReference>
<evidence type="ECO:0000259" key="11">
    <source>
        <dbReference type="PROSITE" id="PS50109"/>
    </source>
</evidence>
<dbReference type="GO" id="GO:0005524">
    <property type="term" value="F:ATP binding"/>
    <property type="evidence" value="ECO:0007669"/>
    <property type="project" value="UniProtKB-KW"/>
</dbReference>
<evidence type="ECO:0000256" key="8">
    <source>
        <dbReference type="ARBA" id="ARBA00022840"/>
    </source>
</evidence>
<dbReference type="SMART" id="SM00388">
    <property type="entry name" value="HisKA"/>
    <property type="match status" value="1"/>
</dbReference>
<feature type="transmembrane region" description="Helical" evidence="10">
    <location>
        <begin position="12"/>
        <end position="31"/>
    </location>
</feature>
<evidence type="ECO:0000256" key="7">
    <source>
        <dbReference type="ARBA" id="ARBA00022777"/>
    </source>
</evidence>
<dbReference type="AlphaFoldDB" id="A0A1B7LD72"/>
<evidence type="ECO:0000256" key="3">
    <source>
        <dbReference type="ARBA" id="ARBA00012438"/>
    </source>
</evidence>
<dbReference type="InterPro" id="IPR035965">
    <property type="entry name" value="PAS-like_dom_sf"/>
</dbReference>
<sequence length="613" mass="66728">MPFHEKGLKNQILVLIAVLLILPIALTAYMLRVIHNTELGMVETHKKRLVKAMNMLDTGLSGSFDDLLQKAGAGAAPRRDKVRALNRELKPVIDRAKQNYPETDLGFYDQDLDVILDGDENSYGENFSKRRKHAFDEAVRSSGPVLQILGPSEGGQLEMYQPLVRHGQVIGAVWATENLTDLYRRMDQVQRDAYLVILVGVLVGLGGAFALIRNLVSAVNQVKTGVQLLEGDLTRTLPPAGGEMGEITTAINKLAAKLVSVQNYNEIILASIDDGVVAAGLDGAIIGINAAAMRILELEGNCPGRALTEVFPPDSPFSCYLLMALHEHALVKDLQVEHTVSTRGMLQLLISTSLMVNVKQEVVGAVLTCRDITGQLQLEEQVRRQERLAALGKLVAGVAHEIRNPLTSISGYTQFWQKNHAPSPRSLAIIHREVTRLNTIVDRLLHFARPAQAVFGSHDINALINRACQFFNDALDSGVTIEKDLAGGLPPAWMDPSQIEQVLYNIIYNAAQAMPGGGVITVSSTYDGARNMLLVSVKDQGRGIPEEIMPHLFDPFFTTKPKGVGLGLAIAYEIMRAHGGEIEIKSRVGSGTTCLLYIPVVKGGENDAHDSGN</sequence>
<dbReference type="SMART" id="SM00091">
    <property type="entry name" value="PAS"/>
    <property type="match status" value="1"/>
</dbReference>
<feature type="transmembrane region" description="Helical" evidence="10">
    <location>
        <begin position="193"/>
        <end position="212"/>
    </location>
</feature>
<dbReference type="InterPro" id="IPR003660">
    <property type="entry name" value="HAMP_dom"/>
</dbReference>
<dbReference type="GO" id="GO:0006355">
    <property type="term" value="P:regulation of DNA-templated transcription"/>
    <property type="evidence" value="ECO:0007669"/>
    <property type="project" value="InterPro"/>
</dbReference>
<keyword evidence="14" id="KW-1185">Reference proteome</keyword>
<dbReference type="GO" id="GO:0016020">
    <property type="term" value="C:membrane"/>
    <property type="evidence" value="ECO:0007669"/>
    <property type="project" value="UniProtKB-SubCell"/>
</dbReference>
<dbReference type="CDD" id="cd00130">
    <property type="entry name" value="PAS"/>
    <property type="match status" value="1"/>
</dbReference>
<keyword evidence="10" id="KW-0812">Transmembrane</keyword>